<protein>
    <submittedName>
        <fullName evidence="1">Uncharacterized protein</fullName>
    </submittedName>
</protein>
<comment type="caution">
    <text evidence="1">The sequence shown here is derived from an EMBL/GenBank/DDBJ whole genome shotgun (WGS) entry which is preliminary data.</text>
</comment>
<evidence type="ECO:0000313" key="2">
    <source>
        <dbReference type="Proteomes" id="UP000218807"/>
    </source>
</evidence>
<accession>A0A2A5KKV0</accession>
<dbReference type="InterPro" id="IPR011990">
    <property type="entry name" value="TPR-like_helical_dom_sf"/>
</dbReference>
<name>A0A2A5KKV0_9HYPH</name>
<dbReference type="AlphaFoldDB" id="A0A2A5KKV0"/>
<keyword evidence="2" id="KW-1185">Reference proteome</keyword>
<dbReference type="RefSeq" id="WP_096764700.1">
    <property type="nucleotide sequence ID" value="NZ_NXDM01000038.1"/>
</dbReference>
<organism evidence="1 2">
    <name type="scientific">Rhizobium sophoriradicis</name>
    <dbReference type="NCBI Taxonomy" id="1535245"/>
    <lineage>
        <taxon>Bacteria</taxon>
        <taxon>Pseudomonadati</taxon>
        <taxon>Pseudomonadota</taxon>
        <taxon>Alphaproteobacteria</taxon>
        <taxon>Hyphomicrobiales</taxon>
        <taxon>Rhizobiaceae</taxon>
        <taxon>Rhizobium/Agrobacterium group</taxon>
        <taxon>Rhizobium</taxon>
    </lineage>
</organism>
<proteinExistence type="predicted"/>
<dbReference type="Gene3D" id="1.25.40.10">
    <property type="entry name" value="Tetratricopeptide repeat domain"/>
    <property type="match status" value="1"/>
</dbReference>
<reference evidence="1 2" key="1">
    <citation type="submission" date="2017-09" db="EMBL/GenBank/DDBJ databases">
        <title>Comparative genomics of rhizobia isolated from Phaseolus vulgaris in China.</title>
        <authorList>
            <person name="Tong W."/>
        </authorList>
    </citation>
    <scope>NUCLEOTIDE SEQUENCE [LARGE SCALE GENOMIC DNA]</scope>
    <source>
        <strain evidence="1 2">L101</strain>
    </source>
</reference>
<evidence type="ECO:0000313" key="1">
    <source>
        <dbReference type="EMBL" id="PCK77684.1"/>
    </source>
</evidence>
<dbReference type="SUPFAM" id="SSF48452">
    <property type="entry name" value="TPR-like"/>
    <property type="match status" value="1"/>
</dbReference>
<dbReference type="Proteomes" id="UP000218807">
    <property type="component" value="Unassembled WGS sequence"/>
</dbReference>
<gene>
    <name evidence="1" type="ORF">CPT34_28735</name>
</gene>
<dbReference type="EMBL" id="NXDM01000038">
    <property type="protein sequence ID" value="PCK77684.1"/>
    <property type="molecule type" value="Genomic_DNA"/>
</dbReference>
<sequence>MMMQSVSPSALAEQYLVGDLPGATLPGTRLHGILVHMNDGKALTEVSLAWLLQADLTALHDLAVGTIPSEEFRTRSADERSKRSIKAKADAERDRSALAERAAFLEAASKANFERMGRDPVLRRRQEAKDLRRKYGVGYIEPEHYPRVMKLIKLLDSGKRISPEEFALVSSQAEYCLTEELRIAYHRIEAVALTAELNETGDAWTAVNASANWRKANEPEQAVAVTATASADAHKIPPKTHSALLTTRGGAFRDLKRFAEARDLGFRAHNLTRDDYRPCTLLGAVSLQLGDLTSGREWYRKAEARGAERFSVDQDIRAVLARVSQEERTRISVFLFSEDPERFSWLEGQAP</sequence>